<feature type="region of interest" description="Disordered" evidence="1">
    <location>
        <begin position="1"/>
        <end position="29"/>
    </location>
</feature>
<keyword evidence="3" id="KW-1185">Reference proteome</keyword>
<evidence type="ECO:0000313" key="2">
    <source>
        <dbReference type="EMBL" id="MFC3996050.1"/>
    </source>
</evidence>
<dbReference type="EMBL" id="JBHSBH010000006">
    <property type="protein sequence ID" value="MFC3996050.1"/>
    <property type="molecule type" value="Genomic_DNA"/>
</dbReference>
<evidence type="ECO:0000313" key="3">
    <source>
        <dbReference type="Proteomes" id="UP001595847"/>
    </source>
</evidence>
<proteinExistence type="predicted"/>
<protein>
    <recommendedName>
        <fullName evidence="4">Homogentisate 1,2-dioxygenase</fullName>
    </recommendedName>
</protein>
<organism evidence="2 3">
    <name type="scientific">Nocardiopsis sediminis</name>
    <dbReference type="NCBI Taxonomy" id="1778267"/>
    <lineage>
        <taxon>Bacteria</taxon>
        <taxon>Bacillati</taxon>
        <taxon>Actinomycetota</taxon>
        <taxon>Actinomycetes</taxon>
        <taxon>Streptosporangiales</taxon>
        <taxon>Nocardiopsidaceae</taxon>
        <taxon>Nocardiopsis</taxon>
    </lineage>
</organism>
<dbReference type="RefSeq" id="WP_378531761.1">
    <property type="nucleotide sequence ID" value="NZ_JBHSBH010000006.1"/>
</dbReference>
<evidence type="ECO:0008006" key="4">
    <source>
        <dbReference type="Google" id="ProtNLM"/>
    </source>
</evidence>
<evidence type="ECO:0000256" key="1">
    <source>
        <dbReference type="SAM" id="MobiDB-lite"/>
    </source>
</evidence>
<accession>A0ABV8FIV6</accession>
<gene>
    <name evidence="2" type="ORF">ACFOVU_09010</name>
</gene>
<sequence length="199" mass="20246">MSYDLSAPARPSSATIDAPRPHRAAAPQAAPVAPIASAAPAVPAAPVPSPEGIGDIVQAGLASGYAHLAGRGLPTVGRLAAAARTASAALVRPTLWPRRRDHWQPAPRAARRGVTGRMKVTAAVLDPNGFTVVPADGAHRPAVLRLAHGRAHLVAVAAGGEMLAIQELAPGRTRVLGSGDGYRLINTGTEPAVVVRVTV</sequence>
<name>A0ABV8FIV6_9ACTN</name>
<comment type="caution">
    <text evidence="2">The sequence shown here is derived from an EMBL/GenBank/DDBJ whole genome shotgun (WGS) entry which is preliminary data.</text>
</comment>
<reference evidence="3" key="1">
    <citation type="journal article" date="2019" name="Int. J. Syst. Evol. Microbiol.">
        <title>The Global Catalogue of Microorganisms (GCM) 10K type strain sequencing project: providing services to taxonomists for standard genome sequencing and annotation.</title>
        <authorList>
            <consortium name="The Broad Institute Genomics Platform"/>
            <consortium name="The Broad Institute Genome Sequencing Center for Infectious Disease"/>
            <person name="Wu L."/>
            <person name="Ma J."/>
        </authorList>
    </citation>
    <scope>NUCLEOTIDE SEQUENCE [LARGE SCALE GENOMIC DNA]</scope>
    <source>
        <strain evidence="3">TBRC 1826</strain>
    </source>
</reference>
<dbReference type="Proteomes" id="UP001595847">
    <property type="component" value="Unassembled WGS sequence"/>
</dbReference>